<dbReference type="KEGG" id="aol:S58_63990"/>
<evidence type="ECO:0000256" key="1">
    <source>
        <dbReference type="SAM" id="Phobius"/>
    </source>
</evidence>
<organism evidence="2 3">
    <name type="scientific">Bradyrhizobium oligotrophicum S58</name>
    <dbReference type="NCBI Taxonomy" id="1245469"/>
    <lineage>
        <taxon>Bacteria</taxon>
        <taxon>Pseudomonadati</taxon>
        <taxon>Pseudomonadota</taxon>
        <taxon>Alphaproteobacteria</taxon>
        <taxon>Hyphomicrobiales</taxon>
        <taxon>Nitrobacteraceae</taxon>
        <taxon>Bradyrhizobium</taxon>
    </lineage>
</organism>
<dbReference type="HOGENOM" id="CLU_3133044_0_0_5"/>
<dbReference type="Proteomes" id="UP000011841">
    <property type="component" value="Chromosome"/>
</dbReference>
<keyword evidence="3" id="KW-1185">Reference proteome</keyword>
<keyword evidence="1" id="KW-1133">Transmembrane helix</keyword>
<evidence type="ECO:0000313" key="2">
    <source>
        <dbReference type="EMBL" id="BAM92372.1"/>
    </source>
</evidence>
<feature type="transmembrane region" description="Helical" evidence="1">
    <location>
        <begin position="12"/>
        <end position="34"/>
    </location>
</feature>
<keyword evidence="1" id="KW-0812">Transmembrane</keyword>
<keyword evidence="1" id="KW-0472">Membrane</keyword>
<evidence type="ECO:0000313" key="3">
    <source>
        <dbReference type="Proteomes" id="UP000011841"/>
    </source>
</evidence>
<dbReference type="eggNOG" id="ENOG5031897">
    <property type="taxonomic scope" value="Bacteria"/>
</dbReference>
<dbReference type="PATRIC" id="fig|1245469.3.peg.6535"/>
<protein>
    <submittedName>
        <fullName evidence="2">Uncharacterized protein</fullName>
    </submittedName>
</protein>
<dbReference type="EMBL" id="AP012603">
    <property type="protein sequence ID" value="BAM92372.1"/>
    <property type="molecule type" value="Genomic_DNA"/>
</dbReference>
<gene>
    <name evidence="2" type="ORF">S58_63990</name>
</gene>
<sequence length="46" mass="4755">MMARYLLVNSTLNSGFGLVTLFGLTGVIASLALIQQGIDISPAGMV</sequence>
<dbReference type="AlphaFoldDB" id="M4ZEU6"/>
<proteinExistence type="predicted"/>
<name>M4ZEU6_9BRAD</name>
<reference evidence="2 3" key="1">
    <citation type="journal article" date="2013" name="Appl. Environ. Microbiol.">
        <title>Genome analysis suggests that the soil oligotrophic bacterium Agromonas oligotrophica (Bradyrhizobium oligotrophicum) is a nitrogen-fixing symbiont of Aeschynomene indica.</title>
        <authorList>
            <person name="Okubo T."/>
            <person name="Fukushima S."/>
            <person name="Itakura M."/>
            <person name="Oshima K."/>
            <person name="Longtonglang A."/>
            <person name="Teaumroong N."/>
            <person name="Mitsui H."/>
            <person name="Hattori M."/>
            <person name="Hattori R."/>
            <person name="Hattori T."/>
            <person name="Minamisawa K."/>
        </authorList>
    </citation>
    <scope>NUCLEOTIDE SEQUENCE [LARGE SCALE GENOMIC DNA]</scope>
    <source>
        <strain evidence="2 3">S58</strain>
    </source>
</reference>
<accession>M4ZEU6</accession>